<dbReference type="AlphaFoldDB" id="A0A2M7GBN6"/>
<sequence>MKNYLKKRLSTSIFTYLCILGLVFTGLSAEARGQTFSLLHTAGVRGLASNYHYGINTPYLLIHDYAREPLNAVRELRTAGASIYFYHQGLYIWGEKMGVQDFHLFLKQLQQMKPLQKKPIQVLDTPDSIVLEAADQHALVKSLALLAQSRKYDQTGIERKEAILETYPGPFYLLRLPEAPLQASSLPEEWEMLLGLQMDLKKTPPLPAHQLLLIGKPEGEGARRSALLKELKGEHQLLVDSGNLLEGLSSIHTASLSLQRSNSLHVILQTGYFALNIGAEELQGGLDNLLRESDQFHLPWISSSIRQAGKAVFPAYRLARSGQKVLALIGIGNPDELSPLQEAGLLGKGLEILQPQEALKTALEEIKLSLGREADAVILLTTLEGRALEDLVETSQGIDVVLGDTGAPLQASRESIEAPRDRERLPFKARNNPHALGLLQLDLLPQRVKIENEVLPISFDAAPDPQVLAEIMRIRQKAYLNALDILLPDLGPTLLETPALRQIFLQSTKTRNARKRLEGLTSLSDQDFLRLYPPRMTAEIWSILTSNLLLENFNCEVVLLKSPEDAVYMPGAWPRLLAYELLKQDDTVALYDLSGTQLAALLKLADASWIKGGLSHDNSKVWNRPLQKNAYYRTLISSSLSNRSDFSPILKGSKKREELKNPFSETPNKREILYLRNILLGFLEKKQSKGKLSKEIEERLLPHWEKKQSLLSLKISDLQLTFSGYNALNNQTYSAVRETRVTSPNNLTYGGRTKLSLIFDNEPLTFTNSVQAKFEGLSLLDESSKQTKFTESQDDLVFSSEMQLHLFEFPMFGKEIQLIPYLEGIYDTEFTPTVKPDTQTTNPRQAELSGVAGLTIPAGPVLKAFKTGLALRRDFNVPNNIELGLNFKLDHDYPLTSALRWNNTLDFKYYLPSPNDNSSSLGLITQWVSAMKVSLTDNLSLRIFADAYLFQGKLPSTSQLGASVILGVGLAYDRLWKPGYESIF</sequence>
<evidence type="ECO:0000313" key="2">
    <source>
        <dbReference type="Proteomes" id="UP000231019"/>
    </source>
</evidence>
<dbReference type="EMBL" id="PFFQ01000004">
    <property type="protein sequence ID" value="PIW19550.1"/>
    <property type="molecule type" value="Genomic_DNA"/>
</dbReference>
<dbReference type="PANTHER" id="PTHR11575:SF24">
    <property type="entry name" value="5'-NUCLEOTIDASE"/>
    <property type="match status" value="1"/>
</dbReference>
<name>A0A2M7GBN6_9BACT</name>
<dbReference type="InterPro" id="IPR006179">
    <property type="entry name" value="5_nucleotidase/apyrase"/>
</dbReference>
<gene>
    <name evidence="1" type="ORF">COW36_01550</name>
</gene>
<dbReference type="Proteomes" id="UP000231019">
    <property type="component" value="Unassembled WGS sequence"/>
</dbReference>
<comment type="caution">
    <text evidence="1">The sequence shown here is derived from an EMBL/GenBank/DDBJ whole genome shotgun (WGS) entry which is preliminary data.</text>
</comment>
<dbReference type="GO" id="GO:0009166">
    <property type="term" value="P:nucleotide catabolic process"/>
    <property type="evidence" value="ECO:0007669"/>
    <property type="project" value="InterPro"/>
</dbReference>
<evidence type="ECO:0000313" key="1">
    <source>
        <dbReference type="EMBL" id="PIW19550.1"/>
    </source>
</evidence>
<reference evidence="1 2" key="1">
    <citation type="submission" date="2017-09" db="EMBL/GenBank/DDBJ databases">
        <title>Depth-based differentiation of microbial function through sediment-hosted aquifers and enrichment of novel symbionts in the deep terrestrial subsurface.</title>
        <authorList>
            <person name="Probst A.J."/>
            <person name="Ladd B."/>
            <person name="Jarett J.K."/>
            <person name="Geller-Mcgrath D.E."/>
            <person name="Sieber C.M."/>
            <person name="Emerson J.B."/>
            <person name="Anantharaman K."/>
            <person name="Thomas B.C."/>
            <person name="Malmstrom R."/>
            <person name="Stieglmeier M."/>
            <person name="Klingl A."/>
            <person name="Woyke T."/>
            <person name="Ryan C.M."/>
            <person name="Banfield J.F."/>
        </authorList>
    </citation>
    <scope>NUCLEOTIDE SEQUENCE [LARGE SCALE GENOMIC DNA]</scope>
    <source>
        <strain evidence="1">CG17_big_fil_post_rev_8_21_14_2_50_48_46</strain>
    </source>
</reference>
<proteinExistence type="predicted"/>
<accession>A0A2M7GBN6</accession>
<dbReference type="SUPFAM" id="SSF56300">
    <property type="entry name" value="Metallo-dependent phosphatases"/>
    <property type="match status" value="1"/>
</dbReference>
<dbReference type="GO" id="GO:0016787">
    <property type="term" value="F:hydrolase activity"/>
    <property type="evidence" value="ECO:0007669"/>
    <property type="project" value="InterPro"/>
</dbReference>
<dbReference type="InterPro" id="IPR029052">
    <property type="entry name" value="Metallo-depent_PP-like"/>
</dbReference>
<dbReference type="PANTHER" id="PTHR11575">
    <property type="entry name" value="5'-NUCLEOTIDASE-RELATED"/>
    <property type="match status" value="1"/>
</dbReference>
<dbReference type="GO" id="GO:0030288">
    <property type="term" value="C:outer membrane-bounded periplasmic space"/>
    <property type="evidence" value="ECO:0007669"/>
    <property type="project" value="TreeGrafter"/>
</dbReference>
<protein>
    <submittedName>
        <fullName evidence="1">Uncharacterized protein</fullName>
    </submittedName>
</protein>
<organism evidence="1 2">
    <name type="scientific">bacterium (Candidatus Blackallbacteria) CG17_big_fil_post_rev_8_21_14_2_50_48_46</name>
    <dbReference type="NCBI Taxonomy" id="2014261"/>
    <lineage>
        <taxon>Bacteria</taxon>
        <taxon>Candidatus Blackallbacteria</taxon>
    </lineage>
</organism>
<dbReference type="Gene3D" id="3.60.21.10">
    <property type="match status" value="1"/>
</dbReference>